<evidence type="ECO:0000313" key="1">
    <source>
        <dbReference type="EMBL" id="MFC7329152.1"/>
    </source>
</evidence>
<reference evidence="2" key="1">
    <citation type="journal article" date="2019" name="Int. J. Syst. Evol. Microbiol.">
        <title>The Global Catalogue of Microorganisms (GCM) 10K type strain sequencing project: providing services to taxonomists for standard genome sequencing and annotation.</title>
        <authorList>
            <consortium name="The Broad Institute Genomics Platform"/>
            <consortium name="The Broad Institute Genome Sequencing Center for Infectious Disease"/>
            <person name="Wu L."/>
            <person name="Ma J."/>
        </authorList>
    </citation>
    <scope>NUCLEOTIDE SEQUENCE [LARGE SCALE GENOMIC DNA]</scope>
    <source>
        <strain evidence="2">CGMCC 4.7382</strain>
    </source>
</reference>
<dbReference type="Pfam" id="PF22752">
    <property type="entry name" value="DUF488-N3i"/>
    <property type="match status" value="1"/>
</dbReference>
<protein>
    <submittedName>
        <fullName evidence="1">DUF488 domain-containing protein</fullName>
    </submittedName>
</protein>
<keyword evidence="2" id="KW-1185">Reference proteome</keyword>
<name>A0ABW2KGS7_9ACTN</name>
<sequence>MGHGTDITVRRVYDVLKEEAEPRGRVFLVDAMWPRGVRKADLRVDDWLKGAAPSRELRTWFGHDPERWPQFCERYRAELGEHSDDLRPLERAAAEGPVTLLYSARDEHRNNAVVLADYLKERLTASRGA</sequence>
<dbReference type="PANTHER" id="PTHR36849">
    <property type="entry name" value="CYTOPLASMIC PROTEIN-RELATED"/>
    <property type="match status" value="1"/>
</dbReference>
<gene>
    <name evidence="1" type="ORF">ACFQRF_15560</name>
</gene>
<dbReference type="RefSeq" id="WP_379871812.1">
    <property type="nucleotide sequence ID" value="NZ_JBHTBH010000007.1"/>
</dbReference>
<comment type="caution">
    <text evidence="1">The sequence shown here is derived from an EMBL/GenBank/DDBJ whole genome shotgun (WGS) entry which is preliminary data.</text>
</comment>
<dbReference type="EMBL" id="JBHTBH010000007">
    <property type="protein sequence ID" value="MFC7329152.1"/>
    <property type="molecule type" value="Genomic_DNA"/>
</dbReference>
<proteinExistence type="predicted"/>
<dbReference type="Proteomes" id="UP001596540">
    <property type="component" value="Unassembled WGS sequence"/>
</dbReference>
<organism evidence="1 2">
    <name type="scientific">Marinactinospora rubrisoli</name>
    <dbReference type="NCBI Taxonomy" id="2715399"/>
    <lineage>
        <taxon>Bacteria</taxon>
        <taxon>Bacillati</taxon>
        <taxon>Actinomycetota</taxon>
        <taxon>Actinomycetes</taxon>
        <taxon>Streptosporangiales</taxon>
        <taxon>Nocardiopsidaceae</taxon>
        <taxon>Marinactinospora</taxon>
    </lineage>
</organism>
<evidence type="ECO:0000313" key="2">
    <source>
        <dbReference type="Proteomes" id="UP001596540"/>
    </source>
</evidence>
<accession>A0ABW2KGS7</accession>
<dbReference type="InterPro" id="IPR052552">
    <property type="entry name" value="YeaO-like"/>
</dbReference>
<dbReference type="PANTHER" id="PTHR36849:SF1">
    <property type="entry name" value="CYTOPLASMIC PROTEIN"/>
    <property type="match status" value="1"/>
</dbReference>